<dbReference type="AlphaFoldDB" id="A0A2M8PAN2"/>
<dbReference type="PANTHER" id="PTHR40396:SF1">
    <property type="entry name" value="ATPASE AAA-TYPE CORE DOMAIN-CONTAINING PROTEIN"/>
    <property type="match status" value="1"/>
</dbReference>
<dbReference type="EMBL" id="PGTM01000327">
    <property type="protein sequence ID" value="PJF34605.1"/>
    <property type="molecule type" value="Genomic_DNA"/>
</dbReference>
<sequence>RARKAWIVREKRPPYIATVGEGSDLIIYRNQDTLAGGREGLKVGNLQKSALGTADPLRYPTIHAVRQAMRNWRLLRFNAEMLRQPCAIQADSKLQLDGANLAAVLARLQREQPEAIQNITQVLQAMLPQVRALEVKPLSNGERQLIELIAQDGTRFSSRVLSDGTLRLLGLAALRYDSAHRGLICFEEPENGIQLLRLPDMVNVLYGLALDFERPMPEDAPNPPLRQALINTHSPSILTLVPPHSVYYLEMRKDERGQYTHAIVVRPELIPDEEDRFRTWSQIQDELSGTVR</sequence>
<dbReference type="Gene3D" id="3.40.50.300">
    <property type="entry name" value="P-loop containing nucleotide triphosphate hydrolases"/>
    <property type="match status" value="1"/>
</dbReference>
<feature type="domain" description="ATPase AAA-type core" evidence="1">
    <location>
        <begin position="126"/>
        <end position="238"/>
    </location>
</feature>
<dbReference type="GO" id="GO:0016887">
    <property type="term" value="F:ATP hydrolysis activity"/>
    <property type="evidence" value="ECO:0007669"/>
    <property type="project" value="InterPro"/>
</dbReference>
<name>A0A2M8PAN2_9CHLR</name>
<dbReference type="InterPro" id="IPR003959">
    <property type="entry name" value="ATPase_AAA_core"/>
</dbReference>
<dbReference type="InterPro" id="IPR027417">
    <property type="entry name" value="P-loop_NTPase"/>
</dbReference>
<evidence type="ECO:0000313" key="2">
    <source>
        <dbReference type="EMBL" id="PJF34605.1"/>
    </source>
</evidence>
<dbReference type="PANTHER" id="PTHR40396">
    <property type="entry name" value="ATPASE-LIKE PROTEIN"/>
    <property type="match status" value="1"/>
</dbReference>
<evidence type="ECO:0000313" key="3">
    <source>
        <dbReference type="Proteomes" id="UP000229681"/>
    </source>
</evidence>
<proteinExistence type="predicted"/>
<accession>A0A2M8PAN2</accession>
<evidence type="ECO:0000259" key="1">
    <source>
        <dbReference type="Pfam" id="PF13304"/>
    </source>
</evidence>
<feature type="non-terminal residue" evidence="2">
    <location>
        <position position="1"/>
    </location>
</feature>
<reference evidence="2 3" key="1">
    <citation type="submission" date="2017-11" db="EMBL/GenBank/DDBJ databases">
        <title>Evolution of Phototrophy in the Chloroflexi Phylum Driven by Horizontal Gene Transfer.</title>
        <authorList>
            <person name="Ward L.M."/>
            <person name="Hemp J."/>
            <person name="Shih P.M."/>
            <person name="Mcglynn S.E."/>
            <person name="Fischer W."/>
        </authorList>
    </citation>
    <scope>NUCLEOTIDE SEQUENCE [LARGE SCALE GENOMIC DNA]</scope>
    <source>
        <strain evidence="2">JP3_13</strain>
    </source>
</reference>
<organism evidence="2 3">
    <name type="scientific">Candidatus Thermofonsia Clade 1 bacterium</name>
    <dbReference type="NCBI Taxonomy" id="2364210"/>
    <lineage>
        <taxon>Bacteria</taxon>
        <taxon>Bacillati</taxon>
        <taxon>Chloroflexota</taxon>
        <taxon>Candidatus Thermofontia</taxon>
        <taxon>Candidatus Thermofonsia Clade 1</taxon>
    </lineage>
</organism>
<comment type="caution">
    <text evidence="2">The sequence shown here is derived from an EMBL/GenBank/DDBJ whole genome shotgun (WGS) entry which is preliminary data.</text>
</comment>
<gene>
    <name evidence="2" type="ORF">CUN49_14810</name>
</gene>
<dbReference type="Proteomes" id="UP000229681">
    <property type="component" value="Unassembled WGS sequence"/>
</dbReference>
<dbReference type="Pfam" id="PF13304">
    <property type="entry name" value="AAA_21"/>
    <property type="match status" value="1"/>
</dbReference>
<dbReference type="GO" id="GO:0005524">
    <property type="term" value="F:ATP binding"/>
    <property type="evidence" value="ECO:0007669"/>
    <property type="project" value="InterPro"/>
</dbReference>
<protein>
    <recommendedName>
        <fullName evidence="1">ATPase AAA-type core domain-containing protein</fullName>
    </recommendedName>
</protein>